<dbReference type="InterPro" id="IPR029044">
    <property type="entry name" value="Nucleotide-diphossugar_trans"/>
</dbReference>
<keyword evidence="1" id="KW-0808">Transferase</keyword>
<dbReference type="InterPro" id="IPR003329">
    <property type="entry name" value="Cytidylyl_trans"/>
</dbReference>
<proteinExistence type="predicted"/>
<accession>A0A220UPK5</accession>
<dbReference type="PANTHER" id="PTHR21485">
    <property type="entry name" value="HAD SUPERFAMILY MEMBERS CMAS AND KDSC"/>
    <property type="match status" value="1"/>
</dbReference>
<dbReference type="CDD" id="cd02513">
    <property type="entry name" value="CMP-NeuAc_Synthase"/>
    <property type="match status" value="1"/>
</dbReference>
<dbReference type="NCBIfam" id="TIGR03584">
    <property type="entry name" value="PseF"/>
    <property type="match status" value="1"/>
</dbReference>
<dbReference type="Gene3D" id="3.90.550.10">
    <property type="entry name" value="Spore Coat Polysaccharide Biosynthesis Protein SpsA, Chain A"/>
    <property type="match status" value="1"/>
</dbReference>
<gene>
    <name evidence="1" type="primary">pseF</name>
    <name evidence="1" type="ORF">CF168_14340</name>
</gene>
<evidence type="ECO:0000313" key="2">
    <source>
        <dbReference type="Proteomes" id="UP000198367"/>
    </source>
</evidence>
<protein>
    <submittedName>
        <fullName evidence="1">Pseudaminic acid cytidylyltransferase</fullName>
    </submittedName>
</protein>
<dbReference type="Pfam" id="PF02348">
    <property type="entry name" value="CTP_transf_3"/>
    <property type="match status" value="1"/>
</dbReference>
<dbReference type="SUPFAM" id="SSF53448">
    <property type="entry name" value="Nucleotide-diphospho-sugar transferases"/>
    <property type="match status" value="1"/>
</dbReference>
<organism evidence="1 2">
    <name type="scientific">Shewanella bicestrii</name>
    <dbReference type="NCBI Taxonomy" id="2018305"/>
    <lineage>
        <taxon>Bacteria</taxon>
        <taxon>Pseudomonadati</taxon>
        <taxon>Pseudomonadota</taxon>
        <taxon>Gammaproteobacteria</taxon>
        <taxon>Alteromonadales</taxon>
        <taxon>Shewanellaceae</taxon>
        <taxon>Shewanella</taxon>
    </lineage>
</organism>
<dbReference type="EMBL" id="CP022358">
    <property type="protein sequence ID" value="ASK69940.1"/>
    <property type="molecule type" value="Genomic_DNA"/>
</dbReference>
<dbReference type="PANTHER" id="PTHR21485:SF6">
    <property type="entry name" value="N-ACYLNEURAMINATE CYTIDYLYLTRANSFERASE-RELATED"/>
    <property type="match status" value="1"/>
</dbReference>
<reference evidence="1 2" key="1">
    <citation type="submission" date="2017-07" db="EMBL/GenBank/DDBJ databases">
        <title>Phenotypical and genomic characterization of a clinical isolate of Shewanella bicestrii sp. nov. producing an extended-spectrum beta-lactamase and a new oxacillinase variant.</title>
        <authorList>
            <person name="Jousset A.B."/>
            <person name="Bonnin R.A."/>
            <person name="Girlich D."/>
            <person name="Dabos L."/>
            <person name="Potron A."/>
            <person name="Dortet L."/>
            <person name="Glaser P."/>
            <person name="Naas T."/>
        </authorList>
    </citation>
    <scope>NUCLEOTIDE SEQUENCE [LARGE SCALE GENOMIC DNA]</scope>
    <source>
        <strain evidence="1 2">JAB-1</strain>
    </source>
</reference>
<dbReference type="InterPro" id="IPR050793">
    <property type="entry name" value="CMP-NeuNAc_synthase"/>
</dbReference>
<dbReference type="AlphaFoldDB" id="A0A220UPK5"/>
<keyword evidence="2" id="KW-1185">Reference proteome</keyword>
<dbReference type="KEGG" id="sbj:CF168_14340"/>
<dbReference type="RefSeq" id="WP_011716385.1">
    <property type="nucleotide sequence ID" value="NZ_CP022358.1"/>
</dbReference>
<dbReference type="InterPro" id="IPR020039">
    <property type="entry name" value="PseF"/>
</dbReference>
<keyword evidence="1" id="KW-0548">Nucleotidyltransferase</keyword>
<evidence type="ECO:0000313" key="1">
    <source>
        <dbReference type="EMBL" id="ASK69940.1"/>
    </source>
</evidence>
<sequence length="238" mass="26452">MKIAIIPARGGSKRIPGKNIRLFHDKPIIVWSIEAALASGCFDKVIVSTDDPNITDIAIQAGAEAPFMRPAELSDDMTGTMAVIRHAIHWLNGTLSRQSGDMELTHVCCIYATAPFISAEDIKIGLQKLTSGENDYALAVTNFEFPIQRAVILNAQHQLEMLQPNHFMTRSQDLPIAYHDAGQFCWGTTAAWLQQKAIFTSPTAPVFIPSYRVQDVDTEDDWIRAELMFKAIYTMQGV</sequence>
<dbReference type="Proteomes" id="UP000198367">
    <property type="component" value="Chromosome"/>
</dbReference>
<name>A0A220UPK5_9GAMM</name>
<dbReference type="GO" id="GO:0008781">
    <property type="term" value="F:N-acylneuraminate cytidylyltransferase activity"/>
    <property type="evidence" value="ECO:0007669"/>
    <property type="project" value="TreeGrafter"/>
</dbReference>